<evidence type="ECO:0000256" key="1">
    <source>
        <dbReference type="ARBA" id="ARBA00004173"/>
    </source>
</evidence>
<feature type="region of interest" description="Disordered" evidence="7">
    <location>
        <begin position="77"/>
        <end position="101"/>
    </location>
</feature>
<dbReference type="PANTHER" id="PTHR13362">
    <property type="entry name" value="MITOCHONDRIAL RIBOSOMAL PROTEIN S33"/>
    <property type="match status" value="1"/>
</dbReference>
<comment type="subcellular location">
    <subcellularLocation>
        <location evidence="1">Mitochondrion</location>
    </subcellularLocation>
</comment>
<comment type="similarity">
    <text evidence="2">Belongs to the mitochondrion-specific ribosomal protein mS33 family.</text>
</comment>
<dbReference type="Proteomes" id="UP001652625">
    <property type="component" value="Chromosome 04"/>
</dbReference>
<dbReference type="Pfam" id="PF08293">
    <property type="entry name" value="MRP-S33"/>
    <property type="match status" value="1"/>
</dbReference>
<evidence type="ECO:0000313" key="9">
    <source>
        <dbReference type="RefSeq" id="XP_065651727.1"/>
    </source>
</evidence>
<evidence type="ECO:0000256" key="3">
    <source>
        <dbReference type="ARBA" id="ARBA00022980"/>
    </source>
</evidence>
<evidence type="ECO:0000256" key="5">
    <source>
        <dbReference type="ARBA" id="ARBA00023274"/>
    </source>
</evidence>
<dbReference type="PANTHER" id="PTHR13362:SF2">
    <property type="entry name" value="SMALL RIBOSOMAL SUBUNIT PROTEIN MS33"/>
    <property type="match status" value="1"/>
</dbReference>
<evidence type="ECO:0000256" key="6">
    <source>
        <dbReference type="ARBA" id="ARBA00035132"/>
    </source>
</evidence>
<keyword evidence="4" id="KW-0496">Mitochondrion</keyword>
<accession>A0ABM4BRF1</accession>
<dbReference type="InterPro" id="IPR013219">
    <property type="entry name" value="Ribosomal_mS33"/>
</dbReference>
<protein>
    <recommendedName>
        <fullName evidence="6">Small ribosomal subunit protein mS33</fullName>
    </recommendedName>
</protein>
<proteinExistence type="inferred from homology"/>
<evidence type="ECO:0000256" key="2">
    <source>
        <dbReference type="ARBA" id="ARBA00008970"/>
    </source>
</evidence>
<evidence type="ECO:0000256" key="7">
    <source>
        <dbReference type="SAM" id="MobiDB-lite"/>
    </source>
</evidence>
<evidence type="ECO:0000313" key="8">
    <source>
        <dbReference type="Proteomes" id="UP001652625"/>
    </source>
</evidence>
<sequence>MIAYARRMAILSAKIFGHLPRPVSERSQKVIDYFKSQPLGVMYGDYYPPMKRYNSLLRKLRFLGIYHDEHMDFNEEMAHKRKLRGKGPPKKGEGKRSKKKK</sequence>
<reference evidence="9" key="1">
    <citation type="submission" date="2025-08" db="UniProtKB">
        <authorList>
            <consortium name="RefSeq"/>
        </authorList>
    </citation>
    <scope>IDENTIFICATION</scope>
</reference>
<dbReference type="GeneID" id="101236352"/>
<evidence type="ECO:0000256" key="4">
    <source>
        <dbReference type="ARBA" id="ARBA00023128"/>
    </source>
</evidence>
<dbReference type="RefSeq" id="XP_065651727.1">
    <property type="nucleotide sequence ID" value="XM_065795655.1"/>
</dbReference>
<keyword evidence="5" id="KW-0687">Ribonucleoprotein</keyword>
<name>A0ABM4BRF1_HYDVU</name>
<feature type="compositionally biased region" description="Basic residues" evidence="7">
    <location>
        <begin position="79"/>
        <end position="89"/>
    </location>
</feature>
<organism evidence="8 9">
    <name type="scientific">Hydra vulgaris</name>
    <name type="common">Hydra</name>
    <name type="synonym">Hydra attenuata</name>
    <dbReference type="NCBI Taxonomy" id="6087"/>
    <lineage>
        <taxon>Eukaryota</taxon>
        <taxon>Metazoa</taxon>
        <taxon>Cnidaria</taxon>
        <taxon>Hydrozoa</taxon>
        <taxon>Hydroidolina</taxon>
        <taxon>Anthoathecata</taxon>
        <taxon>Aplanulata</taxon>
        <taxon>Hydridae</taxon>
        <taxon>Hydra</taxon>
    </lineage>
</organism>
<gene>
    <name evidence="9" type="primary">LOC101236352</name>
</gene>
<keyword evidence="8" id="KW-1185">Reference proteome</keyword>
<keyword evidence="3" id="KW-0689">Ribosomal protein</keyword>